<dbReference type="Pfam" id="PF01075">
    <property type="entry name" value="Glyco_transf_9"/>
    <property type="match status" value="1"/>
</dbReference>
<comment type="caution">
    <text evidence="3">The sequence shown here is derived from an EMBL/GenBank/DDBJ whole genome shotgun (WGS) entry which is preliminary data.</text>
</comment>
<dbReference type="GO" id="GO:0008713">
    <property type="term" value="F:ADP-heptose-lipopolysaccharide heptosyltransferase activity"/>
    <property type="evidence" value="ECO:0007669"/>
    <property type="project" value="TreeGrafter"/>
</dbReference>
<dbReference type="CDD" id="cd03789">
    <property type="entry name" value="GT9_LPS_heptosyltransferase"/>
    <property type="match status" value="1"/>
</dbReference>
<reference evidence="3 4" key="1">
    <citation type="submission" date="2018-07" db="EMBL/GenBank/DDBJ databases">
        <title>Venubactetium sediminum gen. nov., sp. nov., isolated from a marine solar saltern.</title>
        <authorList>
            <person name="Wang S."/>
        </authorList>
    </citation>
    <scope>NUCLEOTIDE SEQUENCE [LARGE SCALE GENOMIC DNA]</scope>
    <source>
        <strain evidence="3 4">WD2A32</strain>
    </source>
</reference>
<dbReference type="InterPro" id="IPR002201">
    <property type="entry name" value="Glyco_trans_9"/>
</dbReference>
<evidence type="ECO:0000256" key="2">
    <source>
        <dbReference type="ARBA" id="ARBA00022679"/>
    </source>
</evidence>
<proteinExistence type="predicted"/>
<dbReference type="GO" id="GO:0005829">
    <property type="term" value="C:cytosol"/>
    <property type="evidence" value="ECO:0007669"/>
    <property type="project" value="TreeGrafter"/>
</dbReference>
<dbReference type="InterPro" id="IPR051199">
    <property type="entry name" value="LPS_LOS_Heptosyltrfase"/>
</dbReference>
<dbReference type="AlphaFoldDB" id="A0A369T877"/>
<dbReference type="RefSeq" id="WP_114582510.1">
    <property type="nucleotide sequence ID" value="NZ_QPMH01000011.1"/>
</dbReference>
<name>A0A369T877_9PROT</name>
<dbReference type="SUPFAM" id="SSF53756">
    <property type="entry name" value="UDP-Glycosyltransferase/glycogen phosphorylase"/>
    <property type="match status" value="1"/>
</dbReference>
<keyword evidence="1" id="KW-0328">Glycosyltransferase</keyword>
<keyword evidence="4" id="KW-1185">Reference proteome</keyword>
<keyword evidence="2 3" id="KW-0808">Transferase</keyword>
<accession>A0A369T877</accession>
<gene>
    <name evidence="3" type="ORF">DRB17_12300</name>
</gene>
<dbReference type="Proteomes" id="UP000253941">
    <property type="component" value="Unassembled WGS sequence"/>
</dbReference>
<dbReference type="PANTHER" id="PTHR30160:SF1">
    <property type="entry name" value="LIPOPOLYSACCHARIDE 1,2-N-ACETYLGLUCOSAMINETRANSFERASE-RELATED"/>
    <property type="match status" value="1"/>
</dbReference>
<evidence type="ECO:0000313" key="3">
    <source>
        <dbReference type="EMBL" id="RDD61478.1"/>
    </source>
</evidence>
<sequence length="310" mass="33748">MAEPQRILIIKHSALGDFVLATAAFQAIRRHHPAAHITLLTTKPYRAIAEASGLFDAVWIDSRPPLTQPAAWWRLARRLRGGGFQRVYDLQRSSRTGWYLRLFGRRKPEWVGRAPGASHRYDGAGDRRHIAEREAEQLALAGITAIGLPDLSFLTADTARFQLPPRFALLVPGGAPHRPAKRWPAAHFAALGQHLADLGMVPVLLGTASEASEIAEIRQACPAARDLHGQTDFADLAELARRAKLAVGNDTGPMHLIAAAGCPSVVLFSAESDPVKVAPRGPWVRTLQRETLTELRVEDVVASLPEAAPS</sequence>
<dbReference type="GO" id="GO:0009244">
    <property type="term" value="P:lipopolysaccharide core region biosynthetic process"/>
    <property type="evidence" value="ECO:0007669"/>
    <property type="project" value="TreeGrafter"/>
</dbReference>
<organism evidence="3 4">
    <name type="scientific">Ferruginivarius sediminum</name>
    <dbReference type="NCBI Taxonomy" id="2661937"/>
    <lineage>
        <taxon>Bacteria</taxon>
        <taxon>Pseudomonadati</taxon>
        <taxon>Pseudomonadota</taxon>
        <taxon>Alphaproteobacteria</taxon>
        <taxon>Rhodospirillales</taxon>
        <taxon>Rhodospirillaceae</taxon>
        <taxon>Ferruginivarius</taxon>
    </lineage>
</organism>
<dbReference type="EMBL" id="QPMH01000011">
    <property type="protein sequence ID" value="RDD61478.1"/>
    <property type="molecule type" value="Genomic_DNA"/>
</dbReference>
<evidence type="ECO:0000313" key="4">
    <source>
        <dbReference type="Proteomes" id="UP000253941"/>
    </source>
</evidence>
<evidence type="ECO:0000256" key="1">
    <source>
        <dbReference type="ARBA" id="ARBA00022676"/>
    </source>
</evidence>
<dbReference type="Gene3D" id="3.40.50.2000">
    <property type="entry name" value="Glycogen Phosphorylase B"/>
    <property type="match status" value="2"/>
</dbReference>
<protein>
    <submittedName>
        <fullName evidence="3">Glycosyltransferase family 9 protein</fullName>
    </submittedName>
</protein>
<dbReference type="PANTHER" id="PTHR30160">
    <property type="entry name" value="TETRAACYLDISACCHARIDE 4'-KINASE-RELATED"/>
    <property type="match status" value="1"/>
</dbReference>